<dbReference type="Gene3D" id="3.40.30.10">
    <property type="entry name" value="Glutaredoxin"/>
    <property type="match status" value="1"/>
</dbReference>
<evidence type="ECO:0000313" key="5">
    <source>
        <dbReference type="EMBL" id="VEU59646.1"/>
    </source>
</evidence>
<dbReference type="PROSITE" id="PS51352">
    <property type="entry name" value="THIOREDOXIN_2"/>
    <property type="match status" value="1"/>
</dbReference>
<dbReference type="Pfam" id="PF00578">
    <property type="entry name" value="AhpC-TSA"/>
    <property type="match status" value="1"/>
</dbReference>
<evidence type="ECO:0000256" key="2">
    <source>
        <dbReference type="ARBA" id="ARBA00022862"/>
    </source>
</evidence>
<evidence type="ECO:0000313" key="6">
    <source>
        <dbReference type="Proteomes" id="UP000289440"/>
    </source>
</evidence>
<dbReference type="GO" id="GO:0004601">
    <property type="term" value="F:peroxidase activity"/>
    <property type="evidence" value="ECO:0007669"/>
    <property type="project" value="UniProtKB-KW"/>
</dbReference>
<dbReference type="InterPro" id="IPR050455">
    <property type="entry name" value="Tpx_Peroxidase_subfamily"/>
</dbReference>
<dbReference type="OrthoDB" id="9781543at2"/>
<keyword evidence="5" id="KW-0560">Oxidoreductase</keyword>
<dbReference type="PANTHER" id="PTHR43110:SF1">
    <property type="entry name" value="THIOL PEROXIDASE"/>
    <property type="match status" value="1"/>
</dbReference>
<proteinExistence type="predicted"/>
<dbReference type="AlphaFoldDB" id="A0A449A5Y2"/>
<accession>A0A449A5Y2</accession>
<reference evidence="5 6" key="1">
    <citation type="submission" date="2019-01" db="EMBL/GenBank/DDBJ databases">
        <authorList>
            <consortium name="Pathogen Informatics"/>
        </authorList>
    </citation>
    <scope>NUCLEOTIDE SEQUENCE [LARGE SCALE GENOMIC DNA]</scope>
    <source>
        <strain evidence="5 6">NCTC10166</strain>
    </source>
</reference>
<keyword evidence="1 5" id="KW-0575">Peroxidase</keyword>
<evidence type="ECO:0000256" key="1">
    <source>
        <dbReference type="ARBA" id="ARBA00022559"/>
    </source>
</evidence>
<dbReference type="EMBL" id="LR214951">
    <property type="protein sequence ID" value="VEU59646.1"/>
    <property type="molecule type" value="Genomic_DNA"/>
</dbReference>
<gene>
    <name evidence="5" type="primary">tpx</name>
    <name evidence="5" type="ORF">NCTC10166_00625</name>
</gene>
<evidence type="ECO:0000256" key="3">
    <source>
        <dbReference type="ARBA" id="ARBA00023284"/>
    </source>
</evidence>
<organism evidence="5 6">
    <name type="scientific">Mesomycoplasma neurolyticum</name>
    <dbReference type="NCBI Taxonomy" id="2120"/>
    <lineage>
        <taxon>Bacteria</taxon>
        <taxon>Bacillati</taxon>
        <taxon>Mycoplasmatota</taxon>
        <taxon>Mycoplasmoidales</taxon>
        <taxon>Metamycoplasmataceae</taxon>
        <taxon>Mesomycoplasma</taxon>
    </lineage>
</organism>
<dbReference type="EC" id="1.11.1.-" evidence="5"/>
<name>A0A449A5Y2_9BACT</name>
<feature type="domain" description="Thioredoxin" evidence="4">
    <location>
        <begin position="1"/>
        <end position="164"/>
    </location>
</feature>
<keyword evidence="3" id="KW-0676">Redox-active center</keyword>
<dbReference type="PANTHER" id="PTHR43110">
    <property type="entry name" value="THIOL PEROXIDASE"/>
    <property type="match status" value="1"/>
</dbReference>
<dbReference type="KEGG" id="mnu:NCTC10166_00625"/>
<protein>
    <submittedName>
        <fullName evidence="5">Thiol peroxidase</fullName>
        <ecNumber evidence="5">1.11.1.-</ecNumber>
    </submittedName>
</protein>
<keyword evidence="2" id="KW-0049">Antioxidant</keyword>
<keyword evidence="6" id="KW-1185">Reference proteome</keyword>
<dbReference type="InterPro" id="IPR036249">
    <property type="entry name" value="Thioredoxin-like_sf"/>
</dbReference>
<dbReference type="InterPro" id="IPR013766">
    <property type="entry name" value="Thioredoxin_domain"/>
</dbReference>
<dbReference type="Proteomes" id="UP000289440">
    <property type="component" value="Chromosome"/>
</dbReference>
<sequence>MQVKFKDDFFKLYGKTVEKGQEVSFSVTDVFFNDVELKNFNKLTVISVFPALNTSVCDEQTVGISNLAKKYPEVNFISISLNLPPTISEWKTKNQIHNIEIYSDYKNREFGKKFGFLIEDVFLLNRGYLLVDKNSKIIEFSYMTDIHEQIDFKTLENQIKNHLDK</sequence>
<dbReference type="RefSeq" id="WP_129720021.1">
    <property type="nucleotide sequence ID" value="NZ_LR214951.1"/>
</dbReference>
<dbReference type="SUPFAM" id="SSF52833">
    <property type="entry name" value="Thioredoxin-like"/>
    <property type="match status" value="1"/>
</dbReference>
<dbReference type="InterPro" id="IPR000866">
    <property type="entry name" value="AhpC/TSA"/>
</dbReference>
<evidence type="ECO:0000259" key="4">
    <source>
        <dbReference type="PROSITE" id="PS51352"/>
    </source>
</evidence>